<feature type="region of interest" description="Disordered" evidence="1">
    <location>
        <begin position="64"/>
        <end position="98"/>
    </location>
</feature>
<dbReference type="Proteomes" id="UP001497453">
    <property type="component" value="Chromosome 8"/>
</dbReference>
<protein>
    <submittedName>
        <fullName evidence="2">Uncharacterized protein</fullName>
    </submittedName>
</protein>
<evidence type="ECO:0000313" key="2">
    <source>
        <dbReference type="EMBL" id="CAL1714270.1"/>
    </source>
</evidence>
<keyword evidence="3" id="KW-1185">Reference proteome</keyword>
<accession>A0ABP1E2T0</accession>
<organism evidence="2 3">
    <name type="scientific">Somion occarium</name>
    <dbReference type="NCBI Taxonomy" id="3059160"/>
    <lineage>
        <taxon>Eukaryota</taxon>
        <taxon>Fungi</taxon>
        <taxon>Dikarya</taxon>
        <taxon>Basidiomycota</taxon>
        <taxon>Agaricomycotina</taxon>
        <taxon>Agaricomycetes</taxon>
        <taxon>Polyporales</taxon>
        <taxon>Cerrenaceae</taxon>
        <taxon>Somion</taxon>
    </lineage>
</organism>
<reference evidence="3" key="1">
    <citation type="submission" date="2024-04" db="EMBL/GenBank/DDBJ databases">
        <authorList>
            <person name="Shaw F."/>
            <person name="Minotto A."/>
        </authorList>
    </citation>
    <scope>NUCLEOTIDE SEQUENCE [LARGE SCALE GENOMIC DNA]</scope>
</reference>
<gene>
    <name evidence="2" type="ORF">GFSPODELE1_LOCUS9693</name>
</gene>
<evidence type="ECO:0000313" key="3">
    <source>
        <dbReference type="Proteomes" id="UP001497453"/>
    </source>
</evidence>
<dbReference type="EMBL" id="OZ037951">
    <property type="protein sequence ID" value="CAL1714270.1"/>
    <property type="molecule type" value="Genomic_DNA"/>
</dbReference>
<feature type="region of interest" description="Disordered" evidence="1">
    <location>
        <begin position="1"/>
        <end position="24"/>
    </location>
</feature>
<sequence>MGRPLFSSKLTQDPVIHVEPELTPHPTYDTWNVNAFDPDSDEFFNSDDAVYEAFVDPAQLPQIDVGVGPVIPPELSDDSSSSSESESGRDTPVDVTDNRYTRLGLEVQRAERMRNTRPSHYPNTLRAPRMVRESSETNAFGRTTLVFHSRLRVPPDNLEDSSVEIDTSAPIPIIPPRTSPAPHPIIDDAPLTTPPLVVPGRPSTPPTQSNLFYSTSSSAPSVTPRLYTWNARRNIYSSTPGPLPNRGARMSVAHITPVVSHVVG</sequence>
<feature type="compositionally biased region" description="Basic and acidic residues" evidence="1">
    <location>
        <begin position="86"/>
        <end position="98"/>
    </location>
</feature>
<proteinExistence type="predicted"/>
<evidence type="ECO:0000256" key="1">
    <source>
        <dbReference type="SAM" id="MobiDB-lite"/>
    </source>
</evidence>
<name>A0ABP1E2T0_9APHY</name>